<dbReference type="GO" id="GO:0008236">
    <property type="term" value="F:serine-type peptidase activity"/>
    <property type="evidence" value="ECO:0007669"/>
    <property type="project" value="InterPro"/>
</dbReference>
<dbReference type="InterPro" id="IPR029045">
    <property type="entry name" value="ClpP/crotonase-like_dom_sf"/>
</dbReference>
<dbReference type="Pfam" id="PF11918">
    <property type="entry name" value="Peptidase_S41_N"/>
    <property type="match status" value="1"/>
</dbReference>
<organism evidence="2 3">
    <name type="scientific">Aspergillus puulaauensis</name>
    <dbReference type="NCBI Taxonomy" id="1220207"/>
    <lineage>
        <taxon>Eukaryota</taxon>
        <taxon>Fungi</taxon>
        <taxon>Dikarya</taxon>
        <taxon>Ascomycota</taxon>
        <taxon>Pezizomycotina</taxon>
        <taxon>Eurotiomycetes</taxon>
        <taxon>Eurotiomycetidae</taxon>
        <taxon>Eurotiales</taxon>
        <taxon>Aspergillaceae</taxon>
        <taxon>Aspergillus</taxon>
    </lineage>
</organism>
<reference evidence="2" key="2">
    <citation type="submission" date="2021-02" db="EMBL/GenBank/DDBJ databases">
        <title>Aspergillus puulaauensis MK2 genome sequence.</title>
        <authorList>
            <person name="Futagami T."/>
            <person name="Mori K."/>
            <person name="Kadooka C."/>
            <person name="Tanaka T."/>
        </authorList>
    </citation>
    <scope>NUCLEOTIDE SEQUENCE</scope>
    <source>
        <strain evidence="2">MK2</strain>
    </source>
</reference>
<dbReference type="EMBL" id="AP024445">
    <property type="protein sequence ID" value="BCS23101.1"/>
    <property type="molecule type" value="Genomic_DNA"/>
</dbReference>
<dbReference type="OrthoDB" id="10268064at2759"/>
<evidence type="ECO:0000313" key="3">
    <source>
        <dbReference type="Proteomes" id="UP000654913"/>
    </source>
</evidence>
<dbReference type="SMART" id="SM00245">
    <property type="entry name" value="TSPc"/>
    <property type="match status" value="1"/>
</dbReference>
<dbReference type="PANTHER" id="PTHR11261">
    <property type="entry name" value="INTERPHOTORECEPTOR RETINOID-BINDING PROTEIN"/>
    <property type="match status" value="1"/>
</dbReference>
<dbReference type="CDD" id="cd07563">
    <property type="entry name" value="Peptidase_S41_IRBP"/>
    <property type="match status" value="1"/>
</dbReference>
<dbReference type="RefSeq" id="XP_041555295.1">
    <property type="nucleotide sequence ID" value="XM_041702517.1"/>
</dbReference>
<dbReference type="AlphaFoldDB" id="A0A7R7XKD8"/>
<proteinExistence type="predicted"/>
<feature type="domain" description="Tail specific protease" evidence="1">
    <location>
        <begin position="103"/>
        <end position="301"/>
    </location>
</feature>
<evidence type="ECO:0000259" key="1">
    <source>
        <dbReference type="SMART" id="SM00245"/>
    </source>
</evidence>
<gene>
    <name evidence="2" type="ORF">APUU_31326S</name>
</gene>
<dbReference type="Pfam" id="PF03572">
    <property type="entry name" value="Peptidase_S41"/>
    <property type="match status" value="1"/>
</dbReference>
<dbReference type="Proteomes" id="UP000654913">
    <property type="component" value="Chromosome 3"/>
</dbReference>
<dbReference type="GeneID" id="64973106"/>
<evidence type="ECO:0000313" key="2">
    <source>
        <dbReference type="EMBL" id="BCS23101.1"/>
    </source>
</evidence>
<dbReference type="SUPFAM" id="SSF52096">
    <property type="entry name" value="ClpP/crotonase"/>
    <property type="match status" value="1"/>
</dbReference>
<keyword evidence="3" id="KW-1185">Reference proteome</keyword>
<reference evidence="2" key="1">
    <citation type="submission" date="2021-01" db="EMBL/GenBank/DDBJ databases">
        <authorList>
            <consortium name="Aspergillus puulaauensis MK2 genome sequencing consortium"/>
            <person name="Kazuki M."/>
            <person name="Futagami T."/>
        </authorList>
    </citation>
    <scope>NUCLEOTIDE SEQUENCE</scope>
    <source>
        <strain evidence="2">MK2</strain>
    </source>
</reference>
<dbReference type="GO" id="GO:0006508">
    <property type="term" value="P:proteolysis"/>
    <property type="evidence" value="ECO:0007669"/>
    <property type="project" value="InterPro"/>
</dbReference>
<dbReference type="InterPro" id="IPR005151">
    <property type="entry name" value="Tail-specific_protease"/>
</dbReference>
<name>A0A7R7XKD8_9EURO</name>
<dbReference type="PANTHER" id="PTHR11261:SF3">
    <property type="entry name" value="RETINOL-BINDING PROTEIN 3"/>
    <property type="match status" value="1"/>
</dbReference>
<dbReference type="Gene3D" id="3.30.750.44">
    <property type="match status" value="1"/>
</dbReference>
<dbReference type="KEGG" id="apuu:APUU_31326S"/>
<sequence>MNFSEFRNWFAEPPQYDTDHPAPSLNADTRALVLENTILAIEQCYLDPDSGARLIRDFRQHISTGAYAETTDGSTLAAGITSDLQYLSGDKHFRCLYGIRPDEPGHEEQIQRLQKLNHGFGQVVMLDGNIAVLEVRGFVPVHWEGVRRKIDEMMSSISSADALILDLRHNRGGDPKAVALVAGYLFDEPTIWLRMVKPSDASVEDIPTDLPVKEKRFGLDKPVYVLTSSKTISGGEDLAYGLQALQRAVVVGEKTVGAANLPRACALNDLFVLFTPHMCPVHPVAGGNWEGKGVTPDIVVTEDALETAYNLAKEKLGVSL</sequence>
<accession>A0A7R7XKD8</accession>
<protein>
    <recommendedName>
        <fullName evidence="1">Tail specific protease domain-containing protein</fullName>
    </recommendedName>
</protein>
<dbReference type="Gene3D" id="3.90.226.10">
    <property type="entry name" value="2-enoyl-CoA Hydratase, Chain A, domain 1"/>
    <property type="match status" value="1"/>
</dbReference>